<evidence type="ECO:0000256" key="3">
    <source>
        <dbReference type="ARBA" id="ARBA00022801"/>
    </source>
</evidence>
<organism evidence="6 7">
    <name type="scientific">Halospeciosus flavus</name>
    <dbReference type="NCBI Taxonomy" id="3032283"/>
    <lineage>
        <taxon>Archaea</taxon>
        <taxon>Methanobacteriati</taxon>
        <taxon>Methanobacteriota</taxon>
        <taxon>Stenosarchaea group</taxon>
        <taxon>Halobacteria</taxon>
        <taxon>Halobacteriales</taxon>
        <taxon>Halobacteriaceae</taxon>
        <taxon>Halospeciosus</taxon>
    </lineage>
</organism>
<dbReference type="SUPFAM" id="SSF75005">
    <property type="entry name" value="Arabinanase/levansucrase/invertase"/>
    <property type="match status" value="1"/>
</dbReference>
<name>A0ABD5Z972_9EURY</name>
<dbReference type="CDD" id="cd18609">
    <property type="entry name" value="GH32-like"/>
    <property type="match status" value="1"/>
</dbReference>
<dbReference type="PANTHER" id="PTHR43101:SF1">
    <property type="entry name" value="BETA-FRUCTOSIDASE"/>
    <property type="match status" value="1"/>
</dbReference>
<dbReference type="RefSeq" id="WP_279528221.1">
    <property type="nucleotide sequence ID" value="NZ_CP122312.1"/>
</dbReference>
<protein>
    <recommendedName>
        <fullName evidence="2">beta-fructofuranosidase</fullName>
        <ecNumber evidence="2">3.2.1.26</ecNumber>
    </recommendedName>
</protein>
<gene>
    <name evidence="6" type="ORF">ACFQJ9_19060</name>
</gene>
<keyword evidence="7" id="KW-1185">Reference proteome</keyword>
<dbReference type="EC" id="3.2.1.26" evidence="2"/>
<evidence type="ECO:0000256" key="2">
    <source>
        <dbReference type="ARBA" id="ARBA00012758"/>
    </source>
</evidence>
<dbReference type="Proteomes" id="UP001596447">
    <property type="component" value="Unassembled WGS sequence"/>
</dbReference>
<feature type="domain" description="Glycosyl hydrolase family 32 N-terminal" evidence="5">
    <location>
        <begin position="31"/>
        <end position="264"/>
    </location>
</feature>
<dbReference type="InterPro" id="IPR051214">
    <property type="entry name" value="GH32_Enzymes"/>
</dbReference>
<proteinExistence type="inferred from homology"/>
<dbReference type="InterPro" id="IPR001362">
    <property type="entry name" value="Glyco_hydro_32"/>
</dbReference>
<sequence length="338" mass="38601">MSRLDSPSREDRSVRYAPPGMYFWDFWLFREDDTYYLYHLQAPRVGDEGTRHFNASVGHATSTDLVEWSHEGTALVSGDGDAWDDAGTWTGCTVSDGDRYYLFYTGRRGRETVPGGFPGHTQRIGVAVSDDLRNWEKHDANPVLEHDGEWYADHTETFDGTTPWRDPEVVYDEDSGYWYAFVTARDRRKPAGERGCIARARSTDLVDWEVLPPACSLGNYAKMEVPDLHYHDGRWYLLFSVKRDEYAEDNPRERETGVRYLVGDSLSGAFREPTDNLLMGDDVPGFTGRWVETPGGDTGFATWTAGPEEGYDTDHPYTFARPWRVEWTDDGPELGERL</sequence>
<keyword evidence="4" id="KW-0326">Glycosidase</keyword>
<dbReference type="Gene3D" id="2.115.10.20">
    <property type="entry name" value="Glycosyl hydrolase domain, family 43"/>
    <property type="match status" value="1"/>
</dbReference>
<keyword evidence="3" id="KW-0378">Hydrolase</keyword>
<dbReference type="SMART" id="SM00640">
    <property type="entry name" value="Glyco_32"/>
    <property type="match status" value="1"/>
</dbReference>
<accession>A0ABD5Z972</accession>
<reference evidence="6 7" key="1">
    <citation type="journal article" date="2019" name="Int. J. Syst. Evol. Microbiol.">
        <title>The Global Catalogue of Microorganisms (GCM) 10K type strain sequencing project: providing services to taxonomists for standard genome sequencing and annotation.</title>
        <authorList>
            <consortium name="The Broad Institute Genomics Platform"/>
            <consortium name="The Broad Institute Genome Sequencing Center for Infectious Disease"/>
            <person name="Wu L."/>
            <person name="Ma J."/>
        </authorList>
    </citation>
    <scope>NUCLEOTIDE SEQUENCE [LARGE SCALE GENOMIC DNA]</scope>
    <source>
        <strain evidence="6 7">XZGYJ-43</strain>
    </source>
</reference>
<dbReference type="GO" id="GO:0004564">
    <property type="term" value="F:beta-fructofuranosidase activity"/>
    <property type="evidence" value="ECO:0007669"/>
    <property type="project" value="UniProtKB-EC"/>
</dbReference>
<dbReference type="AlphaFoldDB" id="A0ABD5Z972"/>
<evidence type="ECO:0000256" key="4">
    <source>
        <dbReference type="ARBA" id="ARBA00023295"/>
    </source>
</evidence>
<dbReference type="InterPro" id="IPR023296">
    <property type="entry name" value="Glyco_hydro_beta-prop_sf"/>
</dbReference>
<evidence type="ECO:0000313" key="7">
    <source>
        <dbReference type="Proteomes" id="UP001596447"/>
    </source>
</evidence>
<dbReference type="EMBL" id="JBHTAR010000011">
    <property type="protein sequence ID" value="MFC7201477.1"/>
    <property type="molecule type" value="Genomic_DNA"/>
</dbReference>
<evidence type="ECO:0000256" key="1">
    <source>
        <dbReference type="ARBA" id="ARBA00009902"/>
    </source>
</evidence>
<comment type="similarity">
    <text evidence="1">Belongs to the glycosyl hydrolase 32 family.</text>
</comment>
<comment type="caution">
    <text evidence="6">The sequence shown here is derived from an EMBL/GenBank/DDBJ whole genome shotgun (WGS) entry which is preliminary data.</text>
</comment>
<evidence type="ECO:0000259" key="5">
    <source>
        <dbReference type="Pfam" id="PF00251"/>
    </source>
</evidence>
<dbReference type="PANTHER" id="PTHR43101">
    <property type="entry name" value="BETA-FRUCTOSIDASE"/>
    <property type="match status" value="1"/>
</dbReference>
<dbReference type="InterPro" id="IPR013148">
    <property type="entry name" value="Glyco_hydro_32_N"/>
</dbReference>
<dbReference type="Pfam" id="PF00251">
    <property type="entry name" value="Glyco_hydro_32N"/>
    <property type="match status" value="1"/>
</dbReference>
<evidence type="ECO:0000313" key="6">
    <source>
        <dbReference type="EMBL" id="MFC7201477.1"/>
    </source>
</evidence>